<evidence type="ECO:0000256" key="1">
    <source>
        <dbReference type="ARBA" id="ARBA00022532"/>
    </source>
</evidence>
<evidence type="ECO:0000256" key="3">
    <source>
        <dbReference type="ARBA" id="ARBA00022741"/>
    </source>
</evidence>
<dbReference type="Proteomes" id="UP001597373">
    <property type="component" value="Unassembled WGS sequence"/>
</dbReference>
<dbReference type="Gene3D" id="3.40.630.30">
    <property type="match status" value="1"/>
</dbReference>
<keyword evidence="7" id="KW-1185">Reference proteome</keyword>
<evidence type="ECO:0000313" key="6">
    <source>
        <dbReference type="EMBL" id="MFD2258671.1"/>
    </source>
</evidence>
<dbReference type="SUPFAM" id="SSF51735">
    <property type="entry name" value="NAD(P)-binding Rossmann-fold domains"/>
    <property type="match status" value="1"/>
</dbReference>
<name>A0ABW5DDV9_9HYPH</name>
<keyword evidence="1" id="KW-0816">Tricarboxylic acid cycle</keyword>
<dbReference type="InterPro" id="IPR051538">
    <property type="entry name" value="Acyl-CoA_Synth/Transferase"/>
</dbReference>
<dbReference type="PANTHER" id="PTHR43334">
    <property type="entry name" value="ACETATE--COA LIGASE [ADP-FORMING]"/>
    <property type="match status" value="1"/>
</dbReference>
<dbReference type="Pfam" id="PF13607">
    <property type="entry name" value="Succ_CoA_lig"/>
    <property type="match status" value="1"/>
</dbReference>
<dbReference type="CDD" id="cd04301">
    <property type="entry name" value="NAT_SF"/>
    <property type="match status" value="1"/>
</dbReference>
<keyword evidence="2 6" id="KW-0436">Ligase</keyword>
<dbReference type="InterPro" id="IPR016102">
    <property type="entry name" value="Succinyl-CoA_synth-like"/>
</dbReference>
<dbReference type="Gene3D" id="3.30.470.20">
    <property type="entry name" value="ATP-grasp fold, B domain"/>
    <property type="match status" value="1"/>
</dbReference>
<dbReference type="Pfam" id="PF19045">
    <property type="entry name" value="Ligase_CoA_2"/>
    <property type="match status" value="1"/>
</dbReference>
<dbReference type="Pfam" id="PF13380">
    <property type="entry name" value="CoA_binding_2"/>
    <property type="match status" value="1"/>
</dbReference>
<dbReference type="SMART" id="SM00881">
    <property type="entry name" value="CoA_binding"/>
    <property type="match status" value="1"/>
</dbReference>
<evidence type="ECO:0000256" key="4">
    <source>
        <dbReference type="ARBA" id="ARBA00022840"/>
    </source>
</evidence>
<dbReference type="Pfam" id="PF13549">
    <property type="entry name" value="ATP-grasp_5"/>
    <property type="match status" value="1"/>
</dbReference>
<feature type="domain" description="N-acetyltransferase" evidence="5">
    <location>
        <begin position="754"/>
        <end position="892"/>
    </location>
</feature>
<gene>
    <name evidence="6" type="ORF">ACFSMZ_02665</name>
</gene>
<keyword evidence="4" id="KW-0067">ATP-binding</keyword>
<dbReference type="Pfam" id="PF00583">
    <property type="entry name" value="Acetyltransf_1"/>
    <property type="match status" value="1"/>
</dbReference>
<dbReference type="PROSITE" id="PS51186">
    <property type="entry name" value="GNAT"/>
    <property type="match status" value="1"/>
</dbReference>
<sequence>MTIRNLEYAVHPKSVAVLGASTRKGSVGYTVLCNLINGGFEGDIWSVNPKYDEIEGRRCYRTVADLPAAPELAVIATPAPTVPGLIAELGEKGCRAAVVITAGLTRANGLRQAMLDAAKPHLLRIFGPNTIGLIVPPAKLNASFGHLQPVAGGLALLSQSGAITASLIDWAVEEQIGFSHIVSLGDMADVDVGDYLDLLAGDANTSAILLYLETVTEPRKFMAAARAASRVKPVIAVKAGRHPAGAKAAFTHTGALSGSDNVMDAALRRAGILRVKSLSELFIAAETLSRFPRLERARVGIVTNGGGAGVLAVDRLMDLKAELAELAPATIERLEREMSSNWSRTNPVDIIGDAPPQRYAAAVSAVAEDPNTDVILIMNCPTGVASPAEAARAVAELSQKGMIAGKPVLTCWLGEATAREGRKVLQEAGIATFATPADAANAVAYLGGWARAQKELTRVPSMISGECERDMEKVRAIFRTVAAEGRTILTEPEAKAVLAAYSIPVPETVVVTTPEQVEQAATRLLSVSGKLAVKLMSKTITHKSDVGGVVLDIGSAAQAREAAQAILGRLAAIGKADAVDGFSVQPMITRTGAHELILGIGHDNIFGPTLLFGAGGTAVEVMKDTAIALPPIDSVLAGDLIDATRIGKLLVGYRDRPPADREGIIRSLNALSQLVVDFPCVVSVDINPLLADKDGVIALDARIVIDPATVEKTGPNPALAIRPYPDGWEKHEVLNDDRYFLRPIKPADVVLYPPFLEKVTEKDIRLRLLAPRKHFPQEMLVRLTQIDYEREMAFVALREETGELAGIVRLFCDPDKETAEYGILVRSDLQGRGIGWALLNHVIDYARTEGIKRIDGSIFAENTKMLTMAKDLGFSVRPSGTDRTVLQVSLIL</sequence>
<dbReference type="EMBL" id="JBHUIR010000010">
    <property type="protein sequence ID" value="MFD2258671.1"/>
    <property type="molecule type" value="Genomic_DNA"/>
</dbReference>
<protein>
    <submittedName>
        <fullName evidence="6">Bifunctional acetate--CoA ligase family protein/GNAT family N-acetyltransferase</fullName>
    </submittedName>
</protein>
<dbReference type="InterPro" id="IPR013815">
    <property type="entry name" value="ATP_grasp_subdomain_1"/>
</dbReference>
<dbReference type="Gene3D" id="3.40.50.720">
    <property type="entry name" value="NAD(P)-binding Rossmann-like Domain"/>
    <property type="match status" value="1"/>
</dbReference>
<reference evidence="7" key="1">
    <citation type="journal article" date="2019" name="Int. J. Syst. Evol. Microbiol.">
        <title>The Global Catalogue of Microorganisms (GCM) 10K type strain sequencing project: providing services to taxonomists for standard genome sequencing and annotation.</title>
        <authorList>
            <consortium name="The Broad Institute Genomics Platform"/>
            <consortium name="The Broad Institute Genome Sequencing Center for Infectious Disease"/>
            <person name="Wu L."/>
            <person name="Ma J."/>
        </authorList>
    </citation>
    <scope>NUCLEOTIDE SEQUENCE [LARGE SCALE GENOMIC DNA]</scope>
    <source>
        <strain evidence="7">KCTC 23707</strain>
    </source>
</reference>
<dbReference type="InterPro" id="IPR000182">
    <property type="entry name" value="GNAT_dom"/>
</dbReference>
<dbReference type="InterPro" id="IPR003781">
    <property type="entry name" value="CoA-bd"/>
</dbReference>
<evidence type="ECO:0000313" key="7">
    <source>
        <dbReference type="Proteomes" id="UP001597373"/>
    </source>
</evidence>
<dbReference type="SUPFAM" id="SSF55729">
    <property type="entry name" value="Acyl-CoA N-acyltransferases (Nat)"/>
    <property type="match status" value="1"/>
</dbReference>
<dbReference type="Gene3D" id="3.40.50.261">
    <property type="entry name" value="Succinyl-CoA synthetase domains"/>
    <property type="match status" value="2"/>
</dbReference>
<dbReference type="SUPFAM" id="SSF56059">
    <property type="entry name" value="Glutathione synthetase ATP-binding domain-like"/>
    <property type="match status" value="1"/>
</dbReference>
<dbReference type="InterPro" id="IPR032875">
    <property type="entry name" value="Succ_CoA_lig_flav_dom"/>
</dbReference>
<dbReference type="GO" id="GO:0016874">
    <property type="term" value="F:ligase activity"/>
    <property type="evidence" value="ECO:0007669"/>
    <property type="project" value="UniProtKB-KW"/>
</dbReference>
<dbReference type="PANTHER" id="PTHR43334:SF1">
    <property type="entry name" value="3-HYDROXYPROPIONATE--COA LIGASE [ADP-FORMING]"/>
    <property type="match status" value="1"/>
</dbReference>
<dbReference type="RefSeq" id="WP_345097835.1">
    <property type="nucleotide sequence ID" value="NZ_BAABGS010000009.1"/>
</dbReference>
<evidence type="ECO:0000256" key="2">
    <source>
        <dbReference type="ARBA" id="ARBA00022598"/>
    </source>
</evidence>
<accession>A0ABW5DDV9</accession>
<dbReference type="Gene3D" id="3.30.1490.20">
    <property type="entry name" value="ATP-grasp fold, A domain"/>
    <property type="match status" value="1"/>
</dbReference>
<evidence type="ECO:0000259" key="5">
    <source>
        <dbReference type="PROSITE" id="PS51186"/>
    </source>
</evidence>
<comment type="caution">
    <text evidence="6">The sequence shown here is derived from an EMBL/GenBank/DDBJ whole genome shotgun (WGS) entry which is preliminary data.</text>
</comment>
<proteinExistence type="predicted"/>
<dbReference type="SUPFAM" id="SSF52210">
    <property type="entry name" value="Succinyl-CoA synthetase domains"/>
    <property type="match status" value="2"/>
</dbReference>
<dbReference type="InterPro" id="IPR036291">
    <property type="entry name" value="NAD(P)-bd_dom_sf"/>
</dbReference>
<organism evidence="6 7">
    <name type="scientific">Chelativorans composti</name>
    <dbReference type="NCBI Taxonomy" id="768533"/>
    <lineage>
        <taxon>Bacteria</taxon>
        <taxon>Pseudomonadati</taxon>
        <taxon>Pseudomonadota</taxon>
        <taxon>Alphaproteobacteria</taxon>
        <taxon>Hyphomicrobiales</taxon>
        <taxon>Phyllobacteriaceae</taxon>
        <taxon>Chelativorans</taxon>
    </lineage>
</organism>
<keyword evidence="3" id="KW-0547">Nucleotide-binding</keyword>
<dbReference type="InterPro" id="IPR016181">
    <property type="entry name" value="Acyl_CoA_acyltransferase"/>
</dbReference>
<dbReference type="InterPro" id="IPR043938">
    <property type="entry name" value="Ligase_CoA_dom"/>
</dbReference>